<protein>
    <recommendedName>
        <fullName evidence="8">DUF5343 domain-containing protein</fullName>
    </recommendedName>
</protein>
<evidence type="ECO:0000313" key="7">
    <source>
        <dbReference type="Proteomes" id="UP000576087"/>
    </source>
</evidence>
<dbReference type="Proteomes" id="UP000576087">
    <property type="component" value="Unassembled WGS sequence"/>
</dbReference>
<evidence type="ECO:0000313" key="2">
    <source>
        <dbReference type="EMBL" id="MBB4348068.1"/>
    </source>
</evidence>
<dbReference type="Pfam" id="PF17278">
    <property type="entry name" value="DUF5343"/>
    <property type="match status" value="1"/>
</dbReference>
<evidence type="ECO:0008006" key="8">
    <source>
        <dbReference type="Google" id="ProtNLM"/>
    </source>
</evidence>
<accession>A0A7W6UW11</accession>
<evidence type="ECO:0000313" key="5">
    <source>
        <dbReference type="Proteomes" id="UP000520770"/>
    </source>
</evidence>
<proteinExistence type="predicted"/>
<evidence type="ECO:0000313" key="3">
    <source>
        <dbReference type="EMBL" id="MBB4409538.1"/>
    </source>
</evidence>
<gene>
    <name evidence="3" type="ORF">GGE31_000009</name>
    <name evidence="2" type="ORF">GGE33_001776</name>
    <name evidence="4" type="ORF">GGE35_000009</name>
</gene>
<feature type="region of interest" description="Disordered" evidence="1">
    <location>
        <begin position="147"/>
        <end position="170"/>
    </location>
</feature>
<dbReference type="EMBL" id="JACIGW010000001">
    <property type="protein sequence ID" value="MBB4348068.1"/>
    <property type="molecule type" value="Genomic_DNA"/>
</dbReference>
<dbReference type="InterPro" id="IPR035235">
    <property type="entry name" value="DUF5343"/>
</dbReference>
<evidence type="ECO:0000313" key="6">
    <source>
        <dbReference type="Proteomes" id="UP000524535"/>
    </source>
</evidence>
<organism evidence="4 7">
    <name type="scientific">Aliirhizobium cellulosilyticum</name>
    <dbReference type="NCBI Taxonomy" id="393664"/>
    <lineage>
        <taxon>Bacteria</taxon>
        <taxon>Pseudomonadati</taxon>
        <taxon>Pseudomonadota</taxon>
        <taxon>Alphaproteobacteria</taxon>
        <taxon>Hyphomicrobiales</taxon>
        <taxon>Rhizobiaceae</taxon>
        <taxon>Aliirhizobium</taxon>
    </lineage>
</organism>
<evidence type="ECO:0000313" key="4">
    <source>
        <dbReference type="EMBL" id="MBB4444227.1"/>
    </source>
</evidence>
<dbReference type="Proteomes" id="UP000524535">
    <property type="component" value="Unassembled WGS sequence"/>
</dbReference>
<dbReference type="AlphaFoldDB" id="A0A7W6UW11"/>
<dbReference type="Proteomes" id="UP000520770">
    <property type="component" value="Unassembled WGS sequence"/>
</dbReference>
<dbReference type="RefSeq" id="WP_183822182.1">
    <property type="nucleotide sequence ID" value="NZ_JACIGW010000001.1"/>
</dbReference>
<dbReference type="EMBL" id="JACIHM010000001">
    <property type="protein sequence ID" value="MBB4444227.1"/>
    <property type="molecule type" value="Genomic_DNA"/>
</dbReference>
<evidence type="ECO:0000256" key="1">
    <source>
        <dbReference type="SAM" id="MobiDB-lite"/>
    </source>
</evidence>
<sequence length="205" mass="22950">MLTNTYLVGSGRVQDFFDKLKGGQAPEQFTTQLLKDWGFSSSNDRAYIPLLKALGFLSPDGKPTSRYHSYRDHSRSKKVMAEALREAYADIFLIKEIPSAADRGAILGKFKSYHNTTDNVASLMTKTFLALCELADFKDGTIDKREAAPQPVAVTEDRTTPPIHHGSPKAPPGLHYNIQIHLPATKDVEVYNAIFKSLREHLYDH</sequence>
<reference evidence="5 6" key="1">
    <citation type="submission" date="2020-08" db="EMBL/GenBank/DDBJ databases">
        <title>Genomic Encyclopedia of Type Strains, Phase IV (KMG-V): Genome sequencing to study the core and pangenomes of soil and plant-associated prokaryotes.</title>
        <authorList>
            <person name="Whitman W."/>
        </authorList>
    </citation>
    <scope>NUCLEOTIDE SEQUENCE [LARGE SCALE GENOMIC DNA]</scope>
    <source>
        <strain evidence="3 6">SEMIA 444</strain>
        <strain evidence="2 5">SEMIA 448</strain>
        <strain evidence="4 7">SEMIA 452</strain>
    </source>
</reference>
<comment type="caution">
    <text evidence="4">The sequence shown here is derived from an EMBL/GenBank/DDBJ whole genome shotgun (WGS) entry which is preliminary data.</text>
</comment>
<dbReference type="EMBL" id="JACIGY010000001">
    <property type="protein sequence ID" value="MBB4409538.1"/>
    <property type="molecule type" value="Genomic_DNA"/>
</dbReference>
<name>A0A7W6UW11_9HYPH</name>
<keyword evidence="6" id="KW-1185">Reference proteome</keyword>